<sequence>MKLTNIHPVTKPAQDTMTLITMVLILVASILSANFIAKIKVPSDRIRQGILRLYFAIPFMLVLSFVINGAPFALGSTQGNFARVWFWWFYVGLTSLSFVSMLFTLLGNKIGQGIVMLFLYVFITSSGGLTEMLITPDFYRIGYALFPFFASQQHLLYRDALVILAWFVFCIVVQSVAYIRGVNERVGQKMNTRAARKIEVPEKLGKQPLKFLKRVVSTDLDVPDLLAKS</sequence>
<evidence type="ECO:0000256" key="1">
    <source>
        <dbReference type="SAM" id="Phobius"/>
    </source>
</evidence>
<keyword evidence="1" id="KW-0472">Membrane</keyword>
<feature type="transmembrane region" description="Helical" evidence="1">
    <location>
        <begin position="87"/>
        <end position="107"/>
    </location>
</feature>
<proteinExistence type="predicted"/>
<keyword evidence="3" id="KW-1185">Reference proteome</keyword>
<name>A0A139ACL4_GONPJ</name>
<accession>A0A139ACL4</accession>
<evidence type="ECO:0000313" key="2">
    <source>
        <dbReference type="EMBL" id="KXS14488.1"/>
    </source>
</evidence>
<gene>
    <name evidence="2" type="ORF">M427DRAFT_57657</name>
</gene>
<keyword evidence="1" id="KW-1133">Transmembrane helix</keyword>
<feature type="transmembrane region" description="Helical" evidence="1">
    <location>
        <begin position="155"/>
        <end position="179"/>
    </location>
</feature>
<feature type="transmembrane region" description="Helical" evidence="1">
    <location>
        <begin position="17"/>
        <end position="37"/>
    </location>
</feature>
<protein>
    <submittedName>
        <fullName evidence="2">Uncharacterized protein</fullName>
    </submittedName>
</protein>
<evidence type="ECO:0000313" key="3">
    <source>
        <dbReference type="Proteomes" id="UP000070544"/>
    </source>
</evidence>
<keyword evidence="1" id="KW-0812">Transmembrane</keyword>
<dbReference type="EMBL" id="KQ965769">
    <property type="protein sequence ID" value="KXS14488.1"/>
    <property type="molecule type" value="Genomic_DNA"/>
</dbReference>
<reference evidence="2 3" key="1">
    <citation type="journal article" date="2015" name="Genome Biol. Evol.">
        <title>Phylogenomic analyses indicate that early fungi evolved digesting cell walls of algal ancestors of land plants.</title>
        <authorList>
            <person name="Chang Y."/>
            <person name="Wang S."/>
            <person name="Sekimoto S."/>
            <person name="Aerts A.L."/>
            <person name="Choi C."/>
            <person name="Clum A."/>
            <person name="LaButti K.M."/>
            <person name="Lindquist E.A."/>
            <person name="Yee Ngan C."/>
            <person name="Ohm R.A."/>
            <person name="Salamov A.A."/>
            <person name="Grigoriev I.V."/>
            <person name="Spatafora J.W."/>
            <person name="Berbee M.L."/>
        </authorList>
    </citation>
    <scope>NUCLEOTIDE SEQUENCE [LARGE SCALE GENOMIC DNA]</scope>
    <source>
        <strain evidence="2 3">JEL478</strain>
    </source>
</reference>
<feature type="transmembrane region" description="Helical" evidence="1">
    <location>
        <begin position="49"/>
        <end position="67"/>
    </location>
</feature>
<dbReference type="AlphaFoldDB" id="A0A139ACL4"/>
<dbReference type="Proteomes" id="UP000070544">
    <property type="component" value="Unassembled WGS sequence"/>
</dbReference>
<feature type="transmembrane region" description="Helical" evidence="1">
    <location>
        <begin position="114"/>
        <end position="135"/>
    </location>
</feature>
<organism evidence="2 3">
    <name type="scientific">Gonapodya prolifera (strain JEL478)</name>
    <name type="common">Monoblepharis prolifera</name>
    <dbReference type="NCBI Taxonomy" id="1344416"/>
    <lineage>
        <taxon>Eukaryota</taxon>
        <taxon>Fungi</taxon>
        <taxon>Fungi incertae sedis</taxon>
        <taxon>Chytridiomycota</taxon>
        <taxon>Chytridiomycota incertae sedis</taxon>
        <taxon>Monoblepharidomycetes</taxon>
        <taxon>Monoblepharidales</taxon>
        <taxon>Gonapodyaceae</taxon>
        <taxon>Gonapodya</taxon>
    </lineage>
</organism>